<evidence type="ECO:0000313" key="2">
    <source>
        <dbReference type="EMBL" id="KAK2555511.1"/>
    </source>
</evidence>
<dbReference type="InterPro" id="IPR013762">
    <property type="entry name" value="Integrase-like_cat_sf"/>
</dbReference>
<dbReference type="Proteomes" id="UP001249851">
    <property type="component" value="Unassembled WGS sequence"/>
</dbReference>
<dbReference type="GO" id="GO:0003677">
    <property type="term" value="F:DNA binding"/>
    <property type="evidence" value="ECO:0007669"/>
    <property type="project" value="InterPro"/>
</dbReference>
<reference evidence="2" key="2">
    <citation type="journal article" date="2023" name="Science">
        <title>Genomic signatures of disease resistance in endangered staghorn corals.</title>
        <authorList>
            <person name="Vollmer S.V."/>
            <person name="Selwyn J.D."/>
            <person name="Despard B.A."/>
            <person name="Roesel C.L."/>
        </authorList>
    </citation>
    <scope>NUCLEOTIDE SEQUENCE</scope>
    <source>
        <strain evidence="2">K2</strain>
    </source>
</reference>
<dbReference type="EMBL" id="JARQWQ010000062">
    <property type="protein sequence ID" value="KAK2555511.1"/>
    <property type="molecule type" value="Genomic_DNA"/>
</dbReference>
<dbReference type="InterPro" id="IPR011010">
    <property type="entry name" value="DNA_brk_join_enz"/>
</dbReference>
<proteinExistence type="predicted"/>
<dbReference type="PANTHER" id="PTHR21446">
    <property type="entry name" value="DUF3504 DOMAIN-CONTAINING PROTEIN"/>
    <property type="match status" value="1"/>
</dbReference>
<reference evidence="2" key="1">
    <citation type="journal article" date="2023" name="G3 (Bethesda)">
        <title>Whole genome assembly and annotation of the endangered Caribbean coral Acropora cervicornis.</title>
        <authorList>
            <person name="Selwyn J.D."/>
            <person name="Vollmer S.V."/>
        </authorList>
    </citation>
    <scope>NUCLEOTIDE SEQUENCE</scope>
    <source>
        <strain evidence="2">K2</strain>
    </source>
</reference>
<evidence type="ECO:0000256" key="1">
    <source>
        <dbReference type="ARBA" id="ARBA00023172"/>
    </source>
</evidence>
<dbReference type="GO" id="GO:0015074">
    <property type="term" value="P:DNA integration"/>
    <property type="evidence" value="ECO:0007669"/>
    <property type="project" value="InterPro"/>
</dbReference>
<keyword evidence="1" id="KW-0233">DNA recombination</keyword>
<protein>
    <submittedName>
        <fullName evidence="2">Uncharacterized protein</fullName>
    </submittedName>
</protein>
<dbReference type="PANTHER" id="PTHR21446:SF12">
    <property type="entry name" value="POTASSIUM CHANNEL TETRAMERIZATION DOMAIN CONTAINING 1"/>
    <property type="match status" value="1"/>
</dbReference>
<gene>
    <name evidence="2" type="ORF">P5673_022851</name>
</gene>
<sequence>MTHDETSKNHPGGLKDKSSFEKTARMYETESDTDGYRALSLYISKLNLKCEALFQLPRRDWNEEVVHNIWYENRPLGVSTLGSMMKEISIKAMLSKVYTNHCVRATAITLWYEAGLSDRHIWGHRKPSSRQHYNSSPSSTQLRKCSDVLSSALQGSSPTQLSLLNYTIFELSNGGQCGVLRIRSSIIRTSRQIHGLKLGMVGTYNTNF</sequence>
<comment type="caution">
    <text evidence="2">The sequence shown here is derived from an EMBL/GenBank/DDBJ whole genome shotgun (WGS) entry which is preliminary data.</text>
</comment>
<organism evidence="2 3">
    <name type="scientific">Acropora cervicornis</name>
    <name type="common">Staghorn coral</name>
    <dbReference type="NCBI Taxonomy" id="6130"/>
    <lineage>
        <taxon>Eukaryota</taxon>
        <taxon>Metazoa</taxon>
        <taxon>Cnidaria</taxon>
        <taxon>Anthozoa</taxon>
        <taxon>Hexacorallia</taxon>
        <taxon>Scleractinia</taxon>
        <taxon>Astrocoeniina</taxon>
        <taxon>Acroporidae</taxon>
        <taxon>Acropora</taxon>
    </lineage>
</organism>
<dbReference type="SUPFAM" id="SSF56349">
    <property type="entry name" value="DNA breaking-rejoining enzymes"/>
    <property type="match status" value="1"/>
</dbReference>
<dbReference type="GO" id="GO:0006310">
    <property type="term" value="P:DNA recombination"/>
    <property type="evidence" value="ECO:0007669"/>
    <property type="project" value="UniProtKB-KW"/>
</dbReference>
<dbReference type="InterPro" id="IPR052787">
    <property type="entry name" value="MAVS"/>
</dbReference>
<accession>A0AAD9UZE1</accession>
<name>A0AAD9UZE1_ACRCE</name>
<dbReference type="Gene3D" id="1.10.443.10">
    <property type="entry name" value="Intergrase catalytic core"/>
    <property type="match status" value="1"/>
</dbReference>
<dbReference type="AlphaFoldDB" id="A0AAD9UZE1"/>
<keyword evidence="3" id="KW-1185">Reference proteome</keyword>
<evidence type="ECO:0000313" key="3">
    <source>
        <dbReference type="Proteomes" id="UP001249851"/>
    </source>
</evidence>